<dbReference type="RefSeq" id="WP_158269140.1">
    <property type="nucleotide sequence ID" value="NZ_QBKT01000005.1"/>
</dbReference>
<evidence type="ECO:0000313" key="3">
    <source>
        <dbReference type="EMBL" id="PTX61118.1"/>
    </source>
</evidence>
<name>A0A2T6BYJ2_9FLAO</name>
<reference evidence="3 4" key="1">
    <citation type="submission" date="2018-04" db="EMBL/GenBank/DDBJ databases">
        <title>Genomic Encyclopedia of Archaeal and Bacterial Type Strains, Phase II (KMG-II): from individual species to whole genera.</title>
        <authorList>
            <person name="Goeker M."/>
        </authorList>
    </citation>
    <scope>NUCLEOTIDE SEQUENCE [LARGE SCALE GENOMIC DNA]</scope>
    <source>
        <strain evidence="3 4">DSM 25731</strain>
    </source>
</reference>
<evidence type="ECO:0000313" key="4">
    <source>
        <dbReference type="Proteomes" id="UP000244090"/>
    </source>
</evidence>
<dbReference type="InterPro" id="IPR057156">
    <property type="entry name" value="DUF7834"/>
</dbReference>
<dbReference type="Pfam" id="PF03235">
    <property type="entry name" value="GmrSD_N"/>
    <property type="match status" value="1"/>
</dbReference>
<organism evidence="3 4">
    <name type="scientific">Kordia periserrulae</name>
    <dbReference type="NCBI Taxonomy" id="701523"/>
    <lineage>
        <taxon>Bacteria</taxon>
        <taxon>Pseudomonadati</taxon>
        <taxon>Bacteroidota</taxon>
        <taxon>Flavobacteriia</taxon>
        <taxon>Flavobacteriales</taxon>
        <taxon>Flavobacteriaceae</taxon>
        <taxon>Kordia</taxon>
    </lineage>
</organism>
<comment type="caution">
    <text evidence="3">The sequence shown here is derived from an EMBL/GenBank/DDBJ whole genome shotgun (WGS) entry which is preliminary data.</text>
</comment>
<dbReference type="InterPro" id="IPR004919">
    <property type="entry name" value="GmrSD_N"/>
</dbReference>
<gene>
    <name evidence="3" type="ORF">C8N46_105274</name>
</gene>
<dbReference type="AlphaFoldDB" id="A0A2T6BYJ2"/>
<dbReference type="Pfam" id="PF25202">
    <property type="entry name" value="DUF7834"/>
    <property type="match status" value="1"/>
</dbReference>
<dbReference type="PANTHER" id="PTHR35149">
    <property type="entry name" value="SLL5132 PROTEIN"/>
    <property type="match status" value="1"/>
</dbReference>
<accession>A0A2T6BYJ2</accession>
<dbReference type="OrthoDB" id="9798761at2"/>
<dbReference type="Proteomes" id="UP000244090">
    <property type="component" value="Unassembled WGS sequence"/>
</dbReference>
<protein>
    <submittedName>
        <fullName evidence="3">Uncharacterized protein DUF262</fullName>
    </submittedName>
</protein>
<keyword evidence="4" id="KW-1185">Reference proteome</keyword>
<evidence type="ECO:0000259" key="2">
    <source>
        <dbReference type="Pfam" id="PF25202"/>
    </source>
</evidence>
<feature type="domain" description="GmrSD restriction endonucleases N-terminal" evidence="1">
    <location>
        <begin position="17"/>
        <end position="181"/>
    </location>
</feature>
<evidence type="ECO:0000259" key="1">
    <source>
        <dbReference type="Pfam" id="PF03235"/>
    </source>
</evidence>
<feature type="domain" description="DUF7834" evidence="2">
    <location>
        <begin position="192"/>
        <end position="433"/>
    </location>
</feature>
<dbReference type="PANTHER" id="PTHR35149:SF2">
    <property type="entry name" value="DUF262 DOMAIN-CONTAINING PROTEIN"/>
    <property type="match status" value="1"/>
</dbReference>
<proteinExistence type="predicted"/>
<sequence length="459" mass="54143">MEKPKIKSLEEILFTSELNIPKYQRPYKWSAKNVNQLLDDILVHSDKIAYRLGTLVVHHDLKKKELNIVDGQQRLLTLSLIAYELLQTEIAPKLKRFSVENLSISNVKIDNEVSINNLKKNQAIIKSRIKEFTRDTILFFFEKCEFVHIKLKDISEAFQFFDSQNTRGKDLEPHDLLKAYHLRKMVGNTEEEKIQCVTKWEEVSDELHTVFVHYLYKVRQWCKGRSGLHFNKNKIGVFKGVSVEDTNNYNFVQPYRISHYFTEKYNNDIYRKIDLSHRDYPFQIDMVMLDGKRFFEYVHYYANLIHKIQNAYNDKVSDESILSNLTEEESTAKEIFNLLRTYHGRNRTGDLYVKNIFDCCILYYVDKFGDHKLEEAIVKFFLWSFTPRLEKRAVKEVTADNHGKAYNGFFRTIREAVHTNDIIHKSLDLVNYVGNDKAVKNLGSIVKMFTELKAIRTNG</sequence>
<dbReference type="EMBL" id="QBKT01000005">
    <property type="protein sequence ID" value="PTX61118.1"/>
    <property type="molecule type" value="Genomic_DNA"/>
</dbReference>